<evidence type="ECO:0000256" key="2">
    <source>
        <dbReference type="ARBA" id="ARBA00022490"/>
    </source>
</evidence>
<evidence type="ECO:0000256" key="8">
    <source>
        <dbReference type="ARBA" id="ARBA00023015"/>
    </source>
</evidence>
<dbReference type="InterPro" id="IPR058031">
    <property type="entry name" value="AAA_lid_NorR"/>
</dbReference>
<feature type="compositionally biased region" description="Low complexity" evidence="12">
    <location>
        <begin position="82"/>
        <end position="91"/>
    </location>
</feature>
<dbReference type="GO" id="GO:0006355">
    <property type="term" value="P:regulation of DNA-templated transcription"/>
    <property type="evidence" value="ECO:0007669"/>
    <property type="project" value="InterPro"/>
</dbReference>
<evidence type="ECO:0000256" key="5">
    <source>
        <dbReference type="ARBA" id="ARBA00022741"/>
    </source>
</evidence>
<keyword evidence="4" id="KW-0597">Phosphoprotein</keyword>
<reference evidence="14 15" key="1">
    <citation type="journal article" date="2019" name="Nat. Microbiol.">
        <title>Mediterranean grassland soil C-N compound turnover is dependent on rainfall and depth, and is mediated by genomically divergent microorganisms.</title>
        <authorList>
            <person name="Diamond S."/>
            <person name="Andeer P.F."/>
            <person name="Li Z."/>
            <person name="Crits-Christoph A."/>
            <person name="Burstein D."/>
            <person name="Anantharaman K."/>
            <person name="Lane K.R."/>
            <person name="Thomas B.C."/>
            <person name="Pan C."/>
            <person name="Northen T.R."/>
            <person name="Banfield J.F."/>
        </authorList>
    </citation>
    <scope>NUCLEOTIDE SEQUENCE [LARGE SCALE GENOMIC DNA]</scope>
    <source>
        <strain evidence="14">WS_7</strain>
    </source>
</reference>
<proteinExistence type="predicted"/>
<dbReference type="InterPro" id="IPR027417">
    <property type="entry name" value="P-loop_NTPase"/>
</dbReference>
<gene>
    <name evidence="14" type="ORF">E6K77_03005</name>
</gene>
<keyword evidence="10" id="KW-0010">Activator</keyword>
<dbReference type="GO" id="GO:0005524">
    <property type="term" value="F:ATP binding"/>
    <property type="evidence" value="ECO:0007669"/>
    <property type="project" value="UniProtKB-KW"/>
</dbReference>
<dbReference type="InterPro" id="IPR002078">
    <property type="entry name" value="Sigma_54_int"/>
</dbReference>
<dbReference type="PANTHER" id="PTHR32071">
    <property type="entry name" value="TRANSCRIPTIONAL REGULATORY PROTEIN"/>
    <property type="match status" value="1"/>
</dbReference>
<keyword evidence="3" id="KW-0678">Repressor</keyword>
<evidence type="ECO:0000256" key="9">
    <source>
        <dbReference type="ARBA" id="ARBA00023125"/>
    </source>
</evidence>
<dbReference type="Pfam" id="PF25601">
    <property type="entry name" value="AAA_lid_14"/>
    <property type="match status" value="1"/>
</dbReference>
<keyword evidence="11" id="KW-0804">Transcription</keyword>
<name>A0A538TNT5_UNCEI</name>
<dbReference type="GO" id="GO:0005737">
    <property type="term" value="C:cytoplasm"/>
    <property type="evidence" value="ECO:0007669"/>
    <property type="project" value="UniProtKB-SubCell"/>
</dbReference>
<keyword evidence="7" id="KW-0902">Two-component regulatory system</keyword>
<evidence type="ECO:0000256" key="1">
    <source>
        <dbReference type="ARBA" id="ARBA00004496"/>
    </source>
</evidence>
<sequence length="151" mass="16263">QLANSFLAEATTELDRPCRKISEAAAQVLLRYQWPGNVRELRNVIRRASLLASDVVEPEHLSLLAVEQSPPVTERHAEPAPAGSSLKELAGAAAADAEGQAIRLALQATGGNKSEAARLLRVDYKTLHLKMKQYGINAAQFRESLSAPSPA</sequence>
<comment type="caution">
    <text evidence="14">The sequence shown here is derived from an EMBL/GenBank/DDBJ whole genome shotgun (WGS) entry which is preliminary data.</text>
</comment>
<dbReference type="Pfam" id="PF02954">
    <property type="entry name" value="HTH_8"/>
    <property type="match status" value="1"/>
</dbReference>
<keyword evidence="2" id="KW-0963">Cytoplasm</keyword>
<comment type="subcellular location">
    <subcellularLocation>
        <location evidence="1">Cytoplasm</location>
    </subcellularLocation>
</comment>
<dbReference type="InterPro" id="IPR009057">
    <property type="entry name" value="Homeodomain-like_sf"/>
</dbReference>
<dbReference type="PROSITE" id="PS50045">
    <property type="entry name" value="SIGMA54_INTERACT_4"/>
    <property type="match status" value="1"/>
</dbReference>
<protein>
    <recommendedName>
        <fullName evidence="13">Sigma-54 factor interaction domain-containing protein</fullName>
    </recommendedName>
</protein>
<dbReference type="Proteomes" id="UP000317366">
    <property type="component" value="Unassembled WGS sequence"/>
</dbReference>
<organism evidence="14 15">
    <name type="scientific">Eiseniibacteriota bacterium</name>
    <dbReference type="NCBI Taxonomy" id="2212470"/>
    <lineage>
        <taxon>Bacteria</taxon>
        <taxon>Candidatus Eiseniibacteriota</taxon>
    </lineage>
</organism>
<dbReference type="InterPro" id="IPR025944">
    <property type="entry name" value="Sigma_54_int_dom_CS"/>
</dbReference>
<feature type="domain" description="Sigma-54 factor interaction" evidence="13">
    <location>
        <begin position="1"/>
        <end position="50"/>
    </location>
</feature>
<dbReference type="SUPFAM" id="SSF46689">
    <property type="entry name" value="Homeodomain-like"/>
    <property type="match status" value="1"/>
</dbReference>
<dbReference type="EMBL" id="VBOX01000022">
    <property type="protein sequence ID" value="TMQ65296.1"/>
    <property type="molecule type" value="Genomic_DNA"/>
</dbReference>
<evidence type="ECO:0000259" key="13">
    <source>
        <dbReference type="PROSITE" id="PS50045"/>
    </source>
</evidence>
<dbReference type="GO" id="GO:0000160">
    <property type="term" value="P:phosphorelay signal transduction system"/>
    <property type="evidence" value="ECO:0007669"/>
    <property type="project" value="UniProtKB-KW"/>
</dbReference>
<dbReference type="Gene3D" id="1.10.8.60">
    <property type="match status" value="1"/>
</dbReference>
<dbReference type="Gene3D" id="1.10.10.60">
    <property type="entry name" value="Homeodomain-like"/>
    <property type="match status" value="1"/>
</dbReference>
<evidence type="ECO:0000256" key="6">
    <source>
        <dbReference type="ARBA" id="ARBA00022840"/>
    </source>
</evidence>
<feature type="non-terminal residue" evidence="14">
    <location>
        <position position="1"/>
    </location>
</feature>
<feature type="region of interest" description="Disordered" evidence="12">
    <location>
        <begin position="67"/>
        <end position="91"/>
    </location>
</feature>
<dbReference type="PROSITE" id="PS00688">
    <property type="entry name" value="SIGMA54_INTERACT_3"/>
    <property type="match status" value="1"/>
</dbReference>
<dbReference type="InterPro" id="IPR002197">
    <property type="entry name" value="HTH_Fis"/>
</dbReference>
<keyword evidence="8" id="KW-0805">Transcription regulation</keyword>
<evidence type="ECO:0000256" key="11">
    <source>
        <dbReference type="ARBA" id="ARBA00023163"/>
    </source>
</evidence>
<evidence type="ECO:0000256" key="7">
    <source>
        <dbReference type="ARBA" id="ARBA00023012"/>
    </source>
</evidence>
<dbReference type="AlphaFoldDB" id="A0A538TNT5"/>
<evidence type="ECO:0000256" key="3">
    <source>
        <dbReference type="ARBA" id="ARBA00022491"/>
    </source>
</evidence>
<evidence type="ECO:0000256" key="12">
    <source>
        <dbReference type="SAM" id="MobiDB-lite"/>
    </source>
</evidence>
<dbReference type="PRINTS" id="PR01590">
    <property type="entry name" value="HTHFIS"/>
</dbReference>
<accession>A0A538TNT5</accession>
<evidence type="ECO:0000256" key="4">
    <source>
        <dbReference type="ARBA" id="ARBA00022553"/>
    </source>
</evidence>
<dbReference type="GO" id="GO:0043565">
    <property type="term" value="F:sequence-specific DNA binding"/>
    <property type="evidence" value="ECO:0007669"/>
    <property type="project" value="InterPro"/>
</dbReference>
<evidence type="ECO:0000313" key="14">
    <source>
        <dbReference type="EMBL" id="TMQ65296.1"/>
    </source>
</evidence>
<evidence type="ECO:0000256" key="10">
    <source>
        <dbReference type="ARBA" id="ARBA00023159"/>
    </source>
</evidence>
<evidence type="ECO:0000313" key="15">
    <source>
        <dbReference type="Proteomes" id="UP000317366"/>
    </source>
</evidence>
<dbReference type="SUPFAM" id="SSF52540">
    <property type="entry name" value="P-loop containing nucleoside triphosphate hydrolases"/>
    <property type="match status" value="1"/>
</dbReference>
<keyword evidence="9" id="KW-0238">DNA-binding</keyword>
<keyword evidence="6" id="KW-0067">ATP-binding</keyword>
<keyword evidence="5" id="KW-0547">Nucleotide-binding</keyword>
<dbReference type="PANTHER" id="PTHR32071:SF95">
    <property type="entry name" value="DNA-BINDING TRANSCRIPTIONAL REGULATOR NTRC"/>
    <property type="match status" value="1"/>
</dbReference>